<accession>A0A5N6XNV0</accession>
<evidence type="ECO:0000313" key="1">
    <source>
        <dbReference type="EMBL" id="KAE8334383.1"/>
    </source>
</evidence>
<dbReference type="AlphaFoldDB" id="A0A5N6XNV0"/>
<organism evidence="1">
    <name type="scientific">Aspergillus arachidicola</name>
    <dbReference type="NCBI Taxonomy" id="656916"/>
    <lineage>
        <taxon>Eukaryota</taxon>
        <taxon>Fungi</taxon>
        <taxon>Dikarya</taxon>
        <taxon>Ascomycota</taxon>
        <taxon>Pezizomycotina</taxon>
        <taxon>Eurotiomycetes</taxon>
        <taxon>Eurotiomycetidae</taxon>
        <taxon>Eurotiales</taxon>
        <taxon>Aspergillaceae</taxon>
        <taxon>Aspergillus</taxon>
        <taxon>Aspergillus subgen. Circumdati</taxon>
    </lineage>
</organism>
<protein>
    <submittedName>
        <fullName evidence="1">Uncharacterized protein</fullName>
    </submittedName>
</protein>
<dbReference type="OrthoDB" id="10347993at2759"/>
<proteinExistence type="predicted"/>
<reference evidence="1" key="1">
    <citation type="submission" date="2019-04" db="EMBL/GenBank/DDBJ databases">
        <title>Friends and foes A comparative genomics study of 23 Aspergillus species from section Flavi.</title>
        <authorList>
            <consortium name="DOE Joint Genome Institute"/>
            <person name="Kjaerbolling I."/>
            <person name="Vesth T."/>
            <person name="Frisvad J.C."/>
            <person name="Nybo J.L."/>
            <person name="Theobald S."/>
            <person name="Kildgaard S."/>
            <person name="Isbrandt T."/>
            <person name="Kuo A."/>
            <person name="Sato A."/>
            <person name="Lyhne E.K."/>
            <person name="Kogle M.E."/>
            <person name="Wiebenga A."/>
            <person name="Kun R.S."/>
            <person name="Lubbers R.J."/>
            <person name="Makela M.R."/>
            <person name="Barry K."/>
            <person name="Chovatia M."/>
            <person name="Clum A."/>
            <person name="Daum C."/>
            <person name="Haridas S."/>
            <person name="He G."/>
            <person name="LaButti K."/>
            <person name="Lipzen A."/>
            <person name="Mondo S."/>
            <person name="Riley R."/>
            <person name="Salamov A."/>
            <person name="Simmons B.A."/>
            <person name="Magnuson J.K."/>
            <person name="Henrissat B."/>
            <person name="Mortensen U.H."/>
            <person name="Larsen T.O."/>
            <person name="Devries R.P."/>
            <person name="Grigoriev I.V."/>
            <person name="Machida M."/>
            <person name="Baker S.E."/>
            <person name="Andersen M.R."/>
        </authorList>
    </citation>
    <scope>NUCLEOTIDE SEQUENCE</scope>
    <source>
        <strain evidence="1">CBS 117612</strain>
    </source>
</reference>
<dbReference type="Proteomes" id="UP000325558">
    <property type="component" value="Unassembled WGS sequence"/>
</dbReference>
<gene>
    <name evidence="1" type="ORF">BDV24DRAFT_145977</name>
</gene>
<sequence length="129" mass="14225">MRGEVRLLPLRLWITGGAPSAVVDSKHCGSYSVPVFGSRFGTSWIGKCPSRTGLVGRSSSSKKLSPFQFTTAAPLHRLKNQPALLEGHVYSVWHAHHLSCLLASGQWSPWSGRKQRCQASSAYDWHKPL</sequence>
<name>A0A5N6XNV0_9EURO</name>
<dbReference type="EMBL" id="ML737287">
    <property type="protein sequence ID" value="KAE8334383.1"/>
    <property type="molecule type" value="Genomic_DNA"/>
</dbReference>